<sequence>MDPQQNATNPQAENNSPNPTPAPIQIPEGYLPTTVFICPVKGCRSYIRSSEEGERHKKVHPRGELDVDFAFQAIENFERRTTQIQLAIEFLEKVLFHLKQAENPCPLDIYKDPAVLALLAQTQEQNQTQSAVQEQTEAAAQEPTEDVAEEPAEAVNEEQAHVVAEEETEDVTEEETQVVTHEQTPAAVQEQTLTRPTKKRARAATQETTQGPKKPRTTQASKPRNRKQKRDTSYETSAAGPSGSSSRDGSQTPTLGTQCWPIPPRLHSQDGAGVQHVMGENGRYIGGHSRVPAPTAPEQPVRYIVYSPHADPTPGSSSAPRSAHARAPPGLQYAAPMTAPQFHPAHLDRARLIPSNAPGHPAIAAPAAPAAVPTQLARVPMHRSQSAPSPHWNGNNGYAVNVAGYEAAPRPQPPPPRYNLGMYPPTEVARMVPIETRYDAQGTQIVGYGQQQPPMMAPQRFINVPYPQQNVAHAPGTIMDPRGSTSMASQSVQEPPLLPNSEPSTPTTLYHSPEEFEFADPAHTLTGPQAGPSSAPAGDEGPDTQEAENGDLEVGRAFQSLFDSFDETNPPAGEAEEGLDAFLRGFL</sequence>
<proteinExistence type="predicted"/>
<organism evidence="2 3">
    <name type="scientific">Meripilus lineatus</name>
    <dbReference type="NCBI Taxonomy" id="2056292"/>
    <lineage>
        <taxon>Eukaryota</taxon>
        <taxon>Fungi</taxon>
        <taxon>Dikarya</taxon>
        <taxon>Basidiomycota</taxon>
        <taxon>Agaricomycotina</taxon>
        <taxon>Agaricomycetes</taxon>
        <taxon>Polyporales</taxon>
        <taxon>Meripilaceae</taxon>
        <taxon>Meripilus</taxon>
    </lineage>
</organism>
<feature type="region of interest" description="Disordered" evidence="1">
    <location>
        <begin position="307"/>
        <end position="328"/>
    </location>
</feature>
<name>A0AAD5UTJ8_9APHY</name>
<dbReference type="Proteomes" id="UP001212997">
    <property type="component" value="Unassembled WGS sequence"/>
</dbReference>
<feature type="compositionally biased region" description="Polar residues" evidence="1">
    <location>
        <begin position="242"/>
        <end position="257"/>
    </location>
</feature>
<feature type="compositionally biased region" description="Acidic residues" evidence="1">
    <location>
        <begin position="143"/>
        <end position="156"/>
    </location>
</feature>
<comment type="caution">
    <text evidence="2">The sequence shown here is derived from an EMBL/GenBank/DDBJ whole genome shotgun (WGS) entry which is preliminary data.</text>
</comment>
<evidence type="ECO:0000313" key="3">
    <source>
        <dbReference type="Proteomes" id="UP001212997"/>
    </source>
</evidence>
<feature type="compositionally biased region" description="Polar residues" evidence="1">
    <location>
        <begin position="483"/>
        <end position="493"/>
    </location>
</feature>
<evidence type="ECO:0000256" key="1">
    <source>
        <dbReference type="SAM" id="MobiDB-lite"/>
    </source>
</evidence>
<reference evidence="2" key="1">
    <citation type="submission" date="2022-07" db="EMBL/GenBank/DDBJ databases">
        <title>Genome Sequence of Physisporinus lineatus.</title>
        <authorList>
            <person name="Buettner E."/>
        </authorList>
    </citation>
    <scope>NUCLEOTIDE SEQUENCE</scope>
    <source>
        <strain evidence="2">VT162</strain>
    </source>
</reference>
<keyword evidence="3" id="KW-1185">Reference proteome</keyword>
<feature type="compositionally biased region" description="Polar residues" evidence="1">
    <location>
        <begin position="501"/>
        <end position="510"/>
    </location>
</feature>
<dbReference type="AlphaFoldDB" id="A0AAD5UTJ8"/>
<feature type="compositionally biased region" description="Low complexity" evidence="1">
    <location>
        <begin position="127"/>
        <end position="142"/>
    </location>
</feature>
<protein>
    <submittedName>
        <fullName evidence="2">Uncharacterized protein</fullName>
    </submittedName>
</protein>
<feature type="compositionally biased region" description="Polar residues" evidence="1">
    <location>
        <begin position="1"/>
        <end position="17"/>
    </location>
</feature>
<feature type="compositionally biased region" description="Polar residues" evidence="1">
    <location>
        <begin position="205"/>
        <end position="222"/>
    </location>
</feature>
<evidence type="ECO:0000313" key="2">
    <source>
        <dbReference type="EMBL" id="KAJ3476216.1"/>
    </source>
</evidence>
<gene>
    <name evidence="2" type="ORF">NLI96_g11314</name>
</gene>
<feature type="region of interest" description="Disordered" evidence="1">
    <location>
        <begin position="472"/>
        <end position="553"/>
    </location>
</feature>
<dbReference type="EMBL" id="JANAWD010000737">
    <property type="protein sequence ID" value="KAJ3476216.1"/>
    <property type="molecule type" value="Genomic_DNA"/>
</dbReference>
<feature type="compositionally biased region" description="Acidic residues" evidence="1">
    <location>
        <begin position="165"/>
        <end position="176"/>
    </location>
</feature>
<feature type="compositionally biased region" description="Acidic residues" evidence="1">
    <location>
        <begin position="540"/>
        <end position="551"/>
    </location>
</feature>
<feature type="region of interest" description="Disordered" evidence="1">
    <location>
        <begin position="1"/>
        <end position="25"/>
    </location>
</feature>
<accession>A0AAD5UTJ8</accession>
<feature type="region of interest" description="Disordered" evidence="1">
    <location>
        <begin position="127"/>
        <end position="272"/>
    </location>
</feature>
<feature type="compositionally biased region" description="Low complexity" evidence="1">
    <location>
        <begin position="314"/>
        <end position="328"/>
    </location>
</feature>